<dbReference type="GO" id="GO:0005524">
    <property type="term" value="F:ATP binding"/>
    <property type="evidence" value="ECO:0007669"/>
    <property type="project" value="InterPro"/>
</dbReference>
<dbReference type="GO" id="GO:0009379">
    <property type="term" value="C:Holliday junction helicase complex"/>
    <property type="evidence" value="ECO:0007669"/>
    <property type="project" value="InterPro"/>
</dbReference>
<dbReference type="HAMAP" id="MF_00031">
    <property type="entry name" value="DNA_HJ_migration_RuvA"/>
    <property type="match status" value="1"/>
</dbReference>
<sequence>MIAKIVGILEDLEEEFATVMTNSGVGYLIHCTKAALMNTTIGESISLLINTHYKEQKGIQLFGFASKTEKNFFNMLQSVSGVGSKMAMAIISHLSAQGIINSVHTKNALEFSAVPGVGKKLSERIVLELQSKISKIALYSETTNNQYTEPSIRRDAILALTQLGLNQLDAATRVNKVLEENAAHTKEDEEGNLSVTSLIKKALQQ</sequence>
<evidence type="ECO:0000313" key="9">
    <source>
        <dbReference type="Proteomes" id="UP000323844"/>
    </source>
</evidence>
<keyword evidence="2 6" id="KW-0227">DNA damage</keyword>
<dbReference type="SMART" id="SM00278">
    <property type="entry name" value="HhH1"/>
    <property type="match status" value="2"/>
</dbReference>
<comment type="domain">
    <text evidence="6">Has three domains with a flexible linker between the domains II and III and assumes an 'L' shape. Domain III is highly mobile and contacts RuvB.</text>
</comment>
<keyword evidence="4 6" id="KW-0233">DNA recombination</keyword>
<dbReference type="AlphaFoldDB" id="A0A5C0UIJ5"/>
<keyword evidence="3 6" id="KW-0238">DNA-binding</keyword>
<dbReference type="Gene3D" id="1.10.8.10">
    <property type="entry name" value="DNA helicase RuvA subunit, C-terminal domain"/>
    <property type="match status" value="1"/>
</dbReference>
<evidence type="ECO:0000313" key="8">
    <source>
        <dbReference type="EMBL" id="QEK39333.1"/>
    </source>
</evidence>
<comment type="subcellular location">
    <subcellularLocation>
        <location evidence="6">Cytoplasm</location>
    </subcellularLocation>
</comment>
<dbReference type="InterPro" id="IPR003583">
    <property type="entry name" value="Hlx-hairpin-Hlx_DNA-bd_motif"/>
</dbReference>
<accession>A0A5C0UIJ5</accession>
<dbReference type="Pfam" id="PF14520">
    <property type="entry name" value="HHH_5"/>
    <property type="match status" value="1"/>
</dbReference>
<dbReference type="RefSeq" id="WP_148951694.1">
    <property type="nucleotide sequence ID" value="NZ_CP043312.1"/>
</dbReference>
<dbReference type="Gene3D" id="1.10.150.20">
    <property type="entry name" value="5' to 3' exonuclease, C-terminal subdomain"/>
    <property type="match status" value="1"/>
</dbReference>
<organism evidence="8 9">
    <name type="scientific">Candidatus Sneabacter namystus</name>
    <dbReference type="NCBI Taxonomy" id="2601646"/>
    <lineage>
        <taxon>Bacteria</taxon>
        <taxon>Pseudomonadati</taxon>
        <taxon>Pseudomonadota</taxon>
        <taxon>Alphaproteobacteria</taxon>
        <taxon>Rickettsiales</taxon>
        <taxon>Rickettsiaceae</taxon>
        <taxon>Rickettsieae</taxon>
        <taxon>Candidatus Sneabacter</taxon>
    </lineage>
</organism>
<comment type="subunit">
    <text evidence="6">Homotetramer. Forms an RuvA(8)-RuvB(12)-Holliday junction (HJ) complex. HJ DNA is sandwiched between 2 RuvA tetramers; dsDNA enters through RuvA and exits via RuvB. An RuvB hexamer assembles on each DNA strand where it exits the tetramer. Each RuvB hexamer is contacted by two RuvA subunits (via domain III) on 2 adjacent RuvB subunits; this complex drives branch migration. In the full resolvosome a probable DNA-RuvA(4)-RuvB(12)-RuvC(2) complex forms which resolves the HJ.</text>
</comment>
<feature type="region of interest" description="Domain III" evidence="6">
    <location>
        <begin position="143"/>
        <end position="205"/>
    </location>
</feature>
<dbReference type="GO" id="GO:0048476">
    <property type="term" value="C:Holliday junction resolvase complex"/>
    <property type="evidence" value="ECO:0007669"/>
    <property type="project" value="UniProtKB-UniRule"/>
</dbReference>
<dbReference type="InterPro" id="IPR000085">
    <property type="entry name" value="RuvA"/>
</dbReference>
<evidence type="ECO:0000259" key="7">
    <source>
        <dbReference type="SMART" id="SM00278"/>
    </source>
</evidence>
<dbReference type="GO" id="GO:0009378">
    <property type="term" value="F:four-way junction helicase activity"/>
    <property type="evidence" value="ECO:0007669"/>
    <property type="project" value="InterPro"/>
</dbReference>
<dbReference type="Pfam" id="PF01330">
    <property type="entry name" value="RuvA_N"/>
    <property type="match status" value="1"/>
</dbReference>
<evidence type="ECO:0000256" key="4">
    <source>
        <dbReference type="ARBA" id="ARBA00023172"/>
    </source>
</evidence>
<dbReference type="GO" id="GO:0006310">
    <property type="term" value="P:DNA recombination"/>
    <property type="evidence" value="ECO:0007669"/>
    <property type="project" value="UniProtKB-UniRule"/>
</dbReference>
<feature type="domain" description="Helix-hairpin-helix DNA-binding motif class 1" evidence="7">
    <location>
        <begin position="74"/>
        <end position="93"/>
    </location>
</feature>
<dbReference type="Proteomes" id="UP000323844">
    <property type="component" value="Chromosome"/>
</dbReference>
<dbReference type="GO" id="GO:0006281">
    <property type="term" value="P:DNA repair"/>
    <property type="evidence" value="ECO:0007669"/>
    <property type="project" value="UniProtKB-UniRule"/>
</dbReference>
<dbReference type="SUPFAM" id="SSF50249">
    <property type="entry name" value="Nucleic acid-binding proteins"/>
    <property type="match status" value="1"/>
</dbReference>
<dbReference type="InterPro" id="IPR012340">
    <property type="entry name" value="NA-bd_OB-fold"/>
</dbReference>
<comment type="function">
    <text evidence="6">The RuvA-RuvB-RuvC complex processes Holliday junction (HJ) DNA during genetic recombination and DNA repair, while the RuvA-RuvB complex plays an important role in the rescue of blocked DNA replication forks via replication fork reversal (RFR). RuvA specifically binds to HJ cruciform DNA, conferring on it an open structure. The RuvB hexamer acts as an ATP-dependent pump, pulling dsDNA into and through the RuvAB complex. HJ branch migration allows RuvC to scan DNA until it finds its consensus sequence, where it cleaves and resolves the cruciform DNA.</text>
</comment>
<dbReference type="OrthoDB" id="5293449at2"/>
<keyword evidence="5 6" id="KW-0234">DNA repair</keyword>
<evidence type="ECO:0000256" key="5">
    <source>
        <dbReference type="ARBA" id="ARBA00023204"/>
    </source>
</evidence>
<evidence type="ECO:0000256" key="3">
    <source>
        <dbReference type="ARBA" id="ARBA00023125"/>
    </source>
</evidence>
<dbReference type="InterPro" id="IPR010994">
    <property type="entry name" value="RuvA_2-like"/>
</dbReference>
<dbReference type="InterPro" id="IPR013849">
    <property type="entry name" value="DNA_helicase_Holl-junc_RuvA_I"/>
</dbReference>
<dbReference type="GO" id="GO:0005737">
    <property type="term" value="C:cytoplasm"/>
    <property type="evidence" value="ECO:0007669"/>
    <property type="project" value="UniProtKB-SubCell"/>
</dbReference>
<keyword evidence="9" id="KW-1185">Reference proteome</keyword>
<keyword evidence="1 6" id="KW-0963">Cytoplasm</keyword>
<dbReference type="EMBL" id="CP043312">
    <property type="protein sequence ID" value="QEK39333.1"/>
    <property type="molecule type" value="Genomic_DNA"/>
</dbReference>
<comment type="caution">
    <text evidence="6">Lacks conserved residue(s) required for the propagation of feature annotation.</text>
</comment>
<dbReference type="GO" id="GO:0000400">
    <property type="term" value="F:four-way junction DNA binding"/>
    <property type="evidence" value="ECO:0007669"/>
    <property type="project" value="UniProtKB-UniRule"/>
</dbReference>
<dbReference type="KEGG" id="snay:FZC37_00010"/>
<feature type="domain" description="Helix-hairpin-helix DNA-binding motif class 1" evidence="7">
    <location>
        <begin position="109"/>
        <end position="128"/>
    </location>
</feature>
<evidence type="ECO:0000256" key="2">
    <source>
        <dbReference type="ARBA" id="ARBA00022763"/>
    </source>
</evidence>
<dbReference type="NCBIfam" id="TIGR00084">
    <property type="entry name" value="ruvA"/>
    <property type="match status" value="1"/>
</dbReference>
<comment type="similarity">
    <text evidence="6">Belongs to the RuvA family.</text>
</comment>
<name>A0A5C0UIJ5_9RICK</name>
<evidence type="ECO:0000256" key="1">
    <source>
        <dbReference type="ARBA" id="ARBA00022490"/>
    </source>
</evidence>
<evidence type="ECO:0000256" key="6">
    <source>
        <dbReference type="HAMAP-Rule" id="MF_00031"/>
    </source>
</evidence>
<dbReference type="Gene3D" id="2.40.50.140">
    <property type="entry name" value="Nucleic acid-binding proteins"/>
    <property type="match status" value="1"/>
</dbReference>
<dbReference type="SUPFAM" id="SSF47781">
    <property type="entry name" value="RuvA domain 2-like"/>
    <property type="match status" value="1"/>
</dbReference>
<dbReference type="CDD" id="cd14332">
    <property type="entry name" value="UBA_RuvA_C"/>
    <property type="match status" value="1"/>
</dbReference>
<dbReference type="InterPro" id="IPR011114">
    <property type="entry name" value="RuvA_C"/>
</dbReference>
<gene>
    <name evidence="6" type="primary">ruvA</name>
    <name evidence="8" type="ORF">FZC37_00010</name>
</gene>
<protein>
    <recommendedName>
        <fullName evidence="6">Holliday junction branch migration complex subunit RuvA</fullName>
    </recommendedName>
</protein>
<reference evidence="8 9" key="1">
    <citation type="submission" date="2019-08" db="EMBL/GenBank/DDBJ databases">
        <title>Highly reduced genomes of protist endosymbionts show evolutionary convergence.</title>
        <authorList>
            <person name="George E."/>
            <person name="Husnik F."/>
            <person name="Tashyreva D."/>
            <person name="Prokopchuk G."/>
            <person name="Horak A."/>
            <person name="Kwong W.K."/>
            <person name="Lukes J."/>
            <person name="Keeling P.J."/>
        </authorList>
    </citation>
    <scope>NUCLEOTIDE SEQUENCE [LARGE SCALE GENOMIC DNA]</scope>
    <source>
        <strain evidence="8">1621</strain>
    </source>
</reference>
<proteinExistence type="inferred from homology"/>